<gene>
    <name evidence="1" type="ORF">PYH38_001568</name>
</gene>
<evidence type="ECO:0000313" key="2">
    <source>
        <dbReference type="Proteomes" id="UP001235547"/>
    </source>
</evidence>
<dbReference type="Pfam" id="PF10931">
    <property type="entry name" value="DUF2735"/>
    <property type="match status" value="1"/>
</dbReference>
<accession>A0ABY8CNC8</accession>
<dbReference type="RefSeq" id="WP_280730865.1">
    <property type="nucleotide sequence ID" value="NZ_CP120367.1"/>
</dbReference>
<dbReference type="Proteomes" id="UP001235547">
    <property type="component" value="Chromosome 2"/>
</dbReference>
<keyword evidence="2" id="KW-1185">Reference proteome</keyword>
<sequence length="63" mass="7084">MATSFYRKSAEIYQFPARPARKVEERRGEASAKADLTTSDVCEAADGCWYHEEAVRAETSTTH</sequence>
<dbReference type="InterPro" id="IPR021232">
    <property type="entry name" value="DUF2735"/>
</dbReference>
<reference evidence="1 2" key="1">
    <citation type="submission" date="2023-03" db="EMBL/GenBank/DDBJ databases">
        <authorList>
            <person name="Kaur S."/>
            <person name="Espinosa-Saiz D."/>
            <person name="Velazquez E."/>
            <person name="Menendez E."/>
            <person name="diCenzo G.C."/>
        </authorList>
    </citation>
    <scope>NUCLEOTIDE SEQUENCE [LARGE SCALE GENOMIC DNA]</scope>
    <source>
        <strain evidence="1 2">LMG 27395</strain>
    </source>
</reference>
<proteinExistence type="predicted"/>
<evidence type="ECO:0000313" key="1">
    <source>
        <dbReference type="EMBL" id="WEX80164.1"/>
    </source>
</evidence>
<name>A0ABY8CNC8_9HYPH</name>
<organism evidence="1 2">
    <name type="scientific">Sinorhizobium numidicum</name>
    <dbReference type="NCBI Taxonomy" id="680248"/>
    <lineage>
        <taxon>Bacteria</taxon>
        <taxon>Pseudomonadati</taxon>
        <taxon>Pseudomonadota</taxon>
        <taxon>Alphaproteobacteria</taxon>
        <taxon>Hyphomicrobiales</taxon>
        <taxon>Rhizobiaceae</taxon>
        <taxon>Sinorhizobium/Ensifer group</taxon>
        <taxon>Sinorhizobium</taxon>
    </lineage>
</organism>
<protein>
    <submittedName>
        <fullName evidence="1">DUF2735 domain-containing protein</fullName>
    </submittedName>
</protein>
<dbReference type="EMBL" id="CP120370">
    <property type="protein sequence ID" value="WEX80164.1"/>
    <property type="molecule type" value="Genomic_DNA"/>
</dbReference>